<dbReference type="Gene3D" id="1.10.10.10">
    <property type="entry name" value="Winged helix-like DNA-binding domain superfamily/Winged helix DNA-binding domain"/>
    <property type="match status" value="1"/>
</dbReference>
<evidence type="ECO:0000313" key="1">
    <source>
        <dbReference type="EMBL" id="TRO81922.1"/>
    </source>
</evidence>
<name>A0A550JFE6_9BACT</name>
<gene>
    <name evidence="1" type="ORF">FL622_08990</name>
</gene>
<comment type="caution">
    <text evidence="1">The sequence shown here is derived from an EMBL/GenBank/DDBJ whole genome shotgun (WGS) entry which is preliminary data.</text>
</comment>
<dbReference type="AlphaFoldDB" id="A0A550JFE6"/>
<organism evidence="1 2">
    <name type="scientific">Trichloromonas acetexigens</name>
    <dbReference type="NCBI Taxonomy" id="38815"/>
    <lineage>
        <taxon>Bacteria</taxon>
        <taxon>Pseudomonadati</taxon>
        <taxon>Thermodesulfobacteriota</taxon>
        <taxon>Desulfuromonadia</taxon>
        <taxon>Desulfuromonadales</taxon>
        <taxon>Trichloromonadaceae</taxon>
        <taxon>Trichloromonas</taxon>
    </lineage>
</organism>
<dbReference type="SUPFAM" id="SSF46785">
    <property type="entry name" value="Winged helix' DNA-binding domain"/>
    <property type="match status" value="1"/>
</dbReference>
<dbReference type="OrthoDB" id="9789524at2"/>
<keyword evidence="2" id="KW-1185">Reference proteome</keyword>
<reference evidence="1 2" key="1">
    <citation type="submission" date="2019-07" db="EMBL/GenBank/DDBJ databases">
        <title>Insights of Desulfuromonas acetexigens electromicrobiology.</title>
        <authorList>
            <person name="Katuri K."/>
            <person name="Sapireddy V."/>
            <person name="Shaw D.R."/>
            <person name="Saikaly P."/>
        </authorList>
    </citation>
    <scope>NUCLEOTIDE SEQUENCE [LARGE SCALE GENOMIC DNA]</scope>
    <source>
        <strain evidence="1 2">2873</strain>
    </source>
</reference>
<dbReference type="InterPro" id="IPR036388">
    <property type="entry name" value="WH-like_DNA-bd_sf"/>
</dbReference>
<dbReference type="EMBL" id="VJVV01000005">
    <property type="protein sequence ID" value="TRO81922.1"/>
    <property type="molecule type" value="Genomic_DNA"/>
</dbReference>
<dbReference type="Proteomes" id="UP000317155">
    <property type="component" value="Unassembled WGS sequence"/>
</dbReference>
<protein>
    <submittedName>
        <fullName evidence="1">Winged helix-turn-helix transcriptional regulator</fullName>
    </submittedName>
</protein>
<evidence type="ECO:0000313" key="2">
    <source>
        <dbReference type="Proteomes" id="UP000317155"/>
    </source>
</evidence>
<proteinExistence type="predicted"/>
<accession>A0A550JFE6</accession>
<dbReference type="Pfam" id="PF13412">
    <property type="entry name" value="HTH_24"/>
    <property type="match status" value="1"/>
</dbReference>
<dbReference type="RefSeq" id="WP_092057749.1">
    <property type="nucleotide sequence ID" value="NZ_FOJJ01000037.1"/>
</dbReference>
<dbReference type="InterPro" id="IPR036390">
    <property type="entry name" value="WH_DNA-bd_sf"/>
</dbReference>
<sequence>MNEAETCAELIESDIFRFILALPALEQAGEMLVEVPAETSGKTSGKIVVAIRKNPSITIPELSRFVGVTERSIERNLQKLQENGRIRRVGPAKGGPWVVIE</sequence>